<dbReference type="GO" id="GO:0031175">
    <property type="term" value="P:neuron projection development"/>
    <property type="evidence" value="ECO:0007669"/>
    <property type="project" value="TreeGrafter"/>
</dbReference>
<dbReference type="InterPro" id="IPR001614">
    <property type="entry name" value="Myelin_PLP"/>
</dbReference>
<feature type="compositionally biased region" description="Basic and acidic residues" evidence="1">
    <location>
        <begin position="316"/>
        <end position="344"/>
    </location>
</feature>
<feature type="compositionally biased region" description="Low complexity" evidence="1">
    <location>
        <begin position="526"/>
        <end position="549"/>
    </location>
</feature>
<dbReference type="Pfam" id="PF01275">
    <property type="entry name" value="Myelin_PLP"/>
    <property type="match status" value="1"/>
</dbReference>
<dbReference type="EMBL" id="JARAKH010000014">
    <property type="protein sequence ID" value="KAK8397368.1"/>
    <property type="molecule type" value="Genomic_DNA"/>
</dbReference>
<dbReference type="Proteomes" id="UP001487740">
    <property type="component" value="Unassembled WGS sequence"/>
</dbReference>
<feature type="transmembrane region" description="Helical" evidence="2">
    <location>
        <begin position="677"/>
        <end position="710"/>
    </location>
</feature>
<feature type="transmembrane region" description="Helical" evidence="2">
    <location>
        <begin position="765"/>
        <end position="790"/>
    </location>
</feature>
<sequence>MPGRAATAAVVEDGLMGAQDEADTYGFTPSRQPPGPRRWSSSHSLPAPSSPPPSRPTGHAAPRPQTYRSLRGILTKATPEDTPRRGGSVRDYQDTGPRTQRDYQDGPRWPSRTYPEPPPTRASRDYHYDHTGPRDYHKASRGARDYQGVARDARVLDSPRGTKEYLDSTREGVEYPSAPRDGSFSPSKAARSYQDLARPSGEYQNISRATRAYQDTATTPRGAKDLEGIPRAASRDYSKNVPRPRSIRTHQAAFRDAPAREYQDRPRSSSTRGYQDNHRGTRDSSRGSTREYPESTRSVRDHHAARTNGDYQDLTRPTRDHNSPRSIPRDYQDLARGTTRDCQDSTRSSRTYQDSTRATRSYQDGPHLTRDHQGSGRVTKGYQSMPRSTREYQDTSTKATRDYPDTASTRGIRGSTRDTLPSSRSFRDYQATRSSRSDSLQALKGMKEEKEEEEDVMTHWDSERGERGTGERGERGERATYNYHRQTSPSPNDTRTLPLPLARTPVTPHTPQHYSGQEVRPPASPSPSSHHPNQSSPPLHNHHSTSTSYHHIHSYQLSSGSRQALVRPVDSNQGQHKCRDCLGRVPYATLIATVMCCVGVGVFCGTMHRGTTLTLRLFREVFNLHITWMEPVQLSFMVVGAGMGSLGLMILIVGCLSSGNTLRRVYNSWRARLGGKITCALLMGVAYLLTLAWLLMFAGLIAITVFYTLAWFQCIHVPHTECIDYNQFRFLFPCTTIEEEKRVCSGGKRKLFCKDFVNNGEILCLLATASALLVILSLVHYLMCLAANYAHIKDHGKLMELQEMQFLHESEMSTLPKDRF</sequence>
<feature type="compositionally biased region" description="Polar residues" evidence="1">
    <location>
        <begin position="202"/>
        <end position="219"/>
    </location>
</feature>
<evidence type="ECO:0000313" key="3">
    <source>
        <dbReference type="EMBL" id="KAK8397368.1"/>
    </source>
</evidence>
<dbReference type="PANTHER" id="PTHR11683:SF12">
    <property type="entry name" value="M6, ISOFORM F"/>
    <property type="match status" value="1"/>
</dbReference>
<evidence type="ECO:0000313" key="4">
    <source>
        <dbReference type="Proteomes" id="UP001487740"/>
    </source>
</evidence>
<feature type="compositionally biased region" description="Basic and acidic residues" evidence="1">
    <location>
        <begin position="122"/>
        <end position="144"/>
    </location>
</feature>
<comment type="caution">
    <text evidence="3">The sequence shown here is derived from an EMBL/GenBank/DDBJ whole genome shotgun (WGS) entry which is preliminary data.</text>
</comment>
<feature type="compositionally biased region" description="Polar residues" evidence="1">
    <location>
        <begin position="431"/>
        <end position="440"/>
    </location>
</feature>
<dbReference type="AlphaFoldDB" id="A0AAW0UDR0"/>
<feature type="region of interest" description="Disordered" evidence="1">
    <location>
        <begin position="1"/>
        <end position="553"/>
    </location>
</feature>
<evidence type="ECO:0000256" key="2">
    <source>
        <dbReference type="SAM" id="Phobius"/>
    </source>
</evidence>
<keyword evidence="4" id="KW-1185">Reference proteome</keyword>
<feature type="transmembrane region" description="Helical" evidence="2">
    <location>
        <begin position="634"/>
        <end position="656"/>
    </location>
</feature>
<evidence type="ECO:0000256" key="1">
    <source>
        <dbReference type="SAM" id="MobiDB-lite"/>
    </source>
</evidence>
<proteinExistence type="predicted"/>
<reference evidence="3 4" key="1">
    <citation type="submission" date="2023-03" db="EMBL/GenBank/DDBJ databases">
        <title>High-quality genome of Scylla paramamosain provides insights in environmental adaptation.</title>
        <authorList>
            <person name="Zhang L."/>
        </authorList>
    </citation>
    <scope>NUCLEOTIDE SEQUENCE [LARGE SCALE GENOMIC DNA]</scope>
    <source>
        <strain evidence="3">LZ_2023a</strain>
        <tissue evidence="3">Muscle</tissue>
    </source>
</reference>
<feature type="compositionally biased region" description="Polar residues" evidence="1">
    <location>
        <begin position="483"/>
        <end position="495"/>
    </location>
</feature>
<keyword evidence="2" id="KW-1133">Transmembrane helix</keyword>
<dbReference type="PANTHER" id="PTHR11683">
    <property type="entry name" value="MYELIN PROTEOLIPID"/>
    <property type="match status" value="1"/>
</dbReference>
<organism evidence="3 4">
    <name type="scientific">Scylla paramamosain</name>
    <name type="common">Mud crab</name>
    <dbReference type="NCBI Taxonomy" id="85552"/>
    <lineage>
        <taxon>Eukaryota</taxon>
        <taxon>Metazoa</taxon>
        <taxon>Ecdysozoa</taxon>
        <taxon>Arthropoda</taxon>
        <taxon>Crustacea</taxon>
        <taxon>Multicrustacea</taxon>
        <taxon>Malacostraca</taxon>
        <taxon>Eumalacostraca</taxon>
        <taxon>Eucarida</taxon>
        <taxon>Decapoda</taxon>
        <taxon>Pleocyemata</taxon>
        <taxon>Brachyura</taxon>
        <taxon>Eubrachyura</taxon>
        <taxon>Portunoidea</taxon>
        <taxon>Portunidae</taxon>
        <taxon>Portuninae</taxon>
        <taxon>Scylla</taxon>
    </lineage>
</organism>
<keyword evidence="2" id="KW-0472">Membrane</keyword>
<feature type="compositionally biased region" description="Basic and acidic residues" evidence="1">
    <location>
        <begin position="222"/>
        <end position="238"/>
    </location>
</feature>
<protein>
    <recommendedName>
        <fullName evidence="5">Neuronal membrane glycoprotein M6-b</fullName>
    </recommendedName>
</protein>
<accession>A0AAW0UDR0</accession>
<dbReference type="GO" id="GO:0005886">
    <property type="term" value="C:plasma membrane"/>
    <property type="evidence" value="ECO:0007669"/>
    <property type="project" value="TreeGrafter"/>
</dbReference>
<feature type="compositionally biased region" description="Basic and acidic residues" evidence="1">
    <location>
        <begin position="275"/>
        <end position="304"/>
    </location>
</feature>
<feature type="compositionally biased region" description="Basic and acidic residues" evidence="1">
    <location>
        <begin position="456"/>
        <end position="478"/>
    </location>
</feature>
<gene>
    <name evidence="3" type="ORF">O3P69_004825</name>
</gene>
<feature type="compositionally biased region" description="Basic and acidic residues" evidence="1">
    <location>
        <begin position="257"/>
        <end position="267"/>
    </location>
</feature>
<evidence type="ECO:0008006" key="5">
    <source>
        <dbReference type="Google" id="ProtNLM"/>
    </source>
</evidence>
<keyword evidence="2" id="KW-0812">Transmembrane</keyword>
<feature type="compositionally biased region" description="Polar residues" evidence="1">
    <location>
        <begin position="345"/>
        <end position="362"/>
    </location>
</feature>
<name>A0AAW0UDR0_SCYPA</name>
<feature type="compositionally biased region" description="Basic and acidic residues" evidence="1">
    <location>
        <begin position="388"/>
        <end position="404"/>
    </location>
</feature>
<feature type="compositionally biased region" description="Basic and acidic residues" evidence="1">
    <location>
        <begin position="151"/>
        <end position="173"/>
    </location>
</feature>